<dbReference type="Pfam" id="PF00496">
    <property type="entry name" value="SBP_bac_5"/>
    <property type="match status" value="1"/>
</dbReference>
<dbReference type="InterPro" id="IPR000914">
    <property type="entry name" value="SBP_5_dom"/>
</dbReference>
<dbReference type="InterPro" id="IPR039424">
    <property type="entry name" value="SBP_5"/>
</dbReference>
<dbReference type="Gene3D" id="3.90.76.10">
    <property type="entry name" value="Dipeptide-binding Protein, Domain 1"/>
    <property type="match status" value="1"/>
</dbReference>
<proteinExistence type="predicted"/>
<dbReference type="PANTHER" id="PTHR30290:SF65">
    <property type="entry name" value="MONOACYL PHOSPHATIDYLINOSITOL TETRAMANNOSIDE-BINDING PROTEIN LPQW-RELATED"/>
    <property type="match status" value="1"/>
</dbReference>
<dbReference type="PANTHER" id="PTHR30290">
    <property type="entry name" value="PERIPLASMIC BINDING COMPONENT OF ABC TRANSPORTER"/>
    <property type="match status" value="1"/>
</dbReference>
<dbReference type="EMBL" id="JAGIOB010000001">
    <property type="protein sequence ID" value="MBP2418082.1"/>
    <property type="molecule type" value="Genomic_DNA"/>
</dbReference>
<feature type="signal peptide" evidence="1">
    <location>
        <begin position="1"/>
        <end position="19"/>
    </location>
</feature>
<feature type="domain" description="Solute-binding protein family 5" evidence="2">
    <location>
        <begin position="107"/>
        <end position="480"/>
    </location>
</feature>
<evidence type="ECO:0000313" key="4">
    <source>
        <dbReference type="Proteomes" id="UP000758168"/>
    </source>
</evidence>
<dbReference type="PROSITE" id="PS51257">
    <property type="entry name" value="PROKAR_LIPOPROTEIN"/>
    <property type="match status" value="1"/>
</dbReference>
<name>A0ABS4ZAK3_9ACTN</name>
<dbReference type="RefSeq" id="WP_210057306.1">
    <property type="nucleotide sequence ID" value="NZ_BAAAMH010000010.1"/>
</dbReference>
<reference evidence="3 4" key="1">
    <citation type="submission" date="2021-03" db="EMBL/GenBank/DDBJ databases">
        <title>Sequencing the genomes of 1000 actinobacteria strains.</title>
        <authorList>
            <person name="Klenk H.-P."/>
        </authorList>
    </citation>
    <scope>NUCLEOTIDE SEQUENCE [LARGE SCALE GENOMIC DNA]</scope>
    <source>
        <strain evidence="3 4">DSM 12936</strain>
    </source>
</reference>
<accession>A0ABS4ZAK3</accession>
<gene>
    <name evidence="3" type="ORF">JOF54_003004</name>
</gene>
<keyword evidence="1" id="KW-0732">Signal</keyword>
<dbReference type="Proteomes" id="UP000758168">
    <property type="component" value="Unassembled WGS sequence"/>
</dbReference>
<feature type="chain" id="PRO_5045403076" evidence="1">
    <location>
        <begin position="20"/>
        <end position="561"/>
    </location>
</feature>
<dbReference type="Gene3D" id="3.40.190.10">
    <property type="entry name" value="Periplasmic binding protein-like II"/>
    <property type="match status" value="1"/>
</dbReference>
<organism evidence="3 4">
    <name type="scientific">Microlunatus capsulatus</name>
    <dbReference type="NCBI Taxonomy" id="99117"/>
    <lineage>
        <taxon>Bacteria</taxon>
        <taxon>Bacillati</taxon>
        <taxon>Actinomycetota</taxon>
        <taxon>Actinomycetes</taxon>
        <taxon>Propionibacteriales</taxon>
        <taxon>Propionibacteriaceae</taxon>
        <taxon>Microlunatus</taxon>
    </lineage>
</organism>
<sequence>MKSRKIFAAPLLLGALALAACGSGSSNDPAGDATDQPSIAPVTAQDINAQDRGSLAQGGELRLAVSDLGTNWNPLQIDGNNNELTGIRNTFLPGYFNFDAKGAYTPNPAFLTAADVVSDDPTTINLKLNPQAVWGDGSAIDVDDIKATWEACNGKDKDFRCASTDGFDKIASVTSGADKFDVTVTFTQAYPDWASPLSGPLKAESVKDAKTFNDGWSDLDNDWLSGPFKVDAEDKTQKTITVVPNDKWWGDKPLLDKITWRTIATDATPNAFVNGEIDAFDIGPDPNGFQLASGVADGAVRKAAGPNWRHITFNSKAGVLKDEKVRQALVKGLDRASIGASDLAGIDWPVTQLNNGIILSNQQGYVDMGQKTGIDYNVEAAKSDLEGLGWVAGSDGIREKDGKKLEVKFSALDGVPASQNEALQTQNQLKEIGAKVDIVNVPADEFNTTLSSKSFELIAFTWIGTPFPFANINQLYGTGSESNYQQVSLPETDKLITEISKQTDPAARIDQANQVAEQLWTSVGIVPLYQRPELIATKAKLANYGAFGLSSPQWENIGFQK</sequence>
<dbReference type="Gene3D" id="3.10.105.10">
    <property type="entry name" value="Dipeptide-binding Protein, Domain 3"/>
    <property type="match status" value="1"/>
</dbReference>
<protein>
    <submittedName>
        <fullName evidence="3">Peptide/nickel transport system substrate-binding protein</fullName>
    </submittedName>
</protein>
<evidence type="ECO:0000259" key="2">
    <source>
        <dbReference type="Pfam" id="PF00496"/>
    </source>
</evidence>
<dbReference type="CDD" id="cd08501">
    <property type="entry name" value="PBP2_Lpqw"/>
    <property type="match status" value="1"/>
</dbReference>
<dbReference type="SUPFAM" id="SSF53850">
    <property type="entry name" value="Periplasmic binding protein-like II"/>
    <property type="match status" value="1"/>
</dbReference>
<comment type="caution">
    <text evidence="3">The sequence shown here is derived from an EMBL/GenBank/DDBJ whole genome shotgun (WGS) entry which is preliminary data.</text>
</comment>
<dbReference type="InterPro" id="IPR030678">
    <property type="entry name" value="Peptide/Ni-bd"/>
</dbReference>
<evidence type="ECO:0000256" key="1">
    <source>
        <dbReference type="SAM" id="SignalP"/>
    </source>
</evidence>
<keyword evidence="4" id="KW-1185">Reference proteome</keyword>
<dbReference type="PIRSF" id="PIRSF002741">
    <property type="entry name" value="MppA"/>
    <property type="match status" value="1"/>
</dbReference>
<evidence type="ECO:0000313" key="3">
    <source>
        <dbReference type="EMBL" id="MBP2418082.1"/>
    </source>
</evidence>